<evidence type="ECO:0000256" key="4">
    <source>
        <dbReference type="ARBA" id="ARBA00022452"/>
    </source>
</evidence>
<evidence type="ECO:0000256" key="9">
    <source>
        <dbReference type="ARBA" id="ARBA00023136"/>
    </source>
</evidence>
<dbReference type="OrthoDB" id="8173690at2"/>
<keyword evidence="5" id="KW-0812">Transmembrane</keyword>
<keyword evidence="7" id="KW-0406">Ion transport</keyword>
<dbReference type="InterPro" id="IPR033900">
    <property type="entry name" value="Gram_neg_porin_domain"/>
</dbReference>
<dbReference type="Proteomes" id="UP000184268">
    <property type="component" value="Unassembled WGS sequence"/>
</dbReference>
<name>A0A1M5SAK1_9GAMM</name>
<dbReference type="GO" id="GO:0046930">
    <property type="term" value="C:pore complex"/>
    <property type="evidence" value="ECO:0007669"/>
    <property type="project" value="UniProtKB-KW"/>
</dbReference>
<evidence type="ECO:0000313" key="13">
    <source>
        <dbReference type="EMBL" id="SHH35526.1"/>
    </source>
</evidence>
<dbReference type="RefSeq" id="WP_073325713.1">
    <property type="nucleotide sequence ID" value="NZ_FQXG01000002.1"/>
</dbReference>
<evidence type="ECO:0000313" key="14">
    <source>
        <dbReference type="Proteomes" id="UP000184268"/>
    </source>
</evidence>
<keyword evidence="4" id="KW-1134">Transmembrane beta strand</keyword>
<dbReference type="InterPro" id="IPR050298">
    <property type="entry name" value="Gram-neg_bact_OMP"/>
</dbReference>
<dbReference type="InterPro" id="IPR023614">
    <property type="entry name" value="Porin_dom_sf"/>
</dbReference>
<evidence type="ECO:0000256" key="1">
    <source>
        <dbReference type="ARBA" id="ARBA00004571"/>
    </source>
</evidence>
<evidence type="ECO:0000256" key="5">
    <source>
        <dbReference type="ARBA" id="ARBA00022692"/>
    </source>
</evidence>
<dbReference type="EMBL" id="FQXG01000002">
    <property type="protein sequence ID" value="SHH35526.1"/>
    <property type="molecule type" value="Genomic_DNA"/>
</dbReference>
<dbReference type="GO" id="GO:0034220">
    <property type="term" value="P:monoatomic ion transmembrane transport"/>
    <property type="evidence" value="ECO:0007669"/>
    <property type="project" value="InterPro"/>
</dbReference>
<organism evidence="13 14">
    <name type="scientific">Ferrimonas marina</name>
    <dbReference type="NCBI Taxonomy" id="299255"/>
    <lineage>
        <taxon>Bacteria</taxon>
        <taxon>Pseudomonadati</taxon>
        <taxon>Pseudomonadota</taxon>
        <taxon>Gammaproteobacteria</taxon>
        <taxon>Alteromonadales</taxon>
        <taxon>Ferrimonadaceae</taxon>
        <taxon>Ferrimonas</taxon>
    </lineage>
</organism>
<comment type="subcellular location">
    <subcellularLocation>
        <location evidence="1">Cell outer membrane</location>
        <topology evidence="1">Multi-pass membrane protein</topology>
    </subcellularLocation>
</comment>
<evidence type="ECO:0000259" key="12">
    <source>
        <dbReference type="Pfam" id="PF13609"/>
    </source>
</evidence>
<accession>A0A1M5SAK1</accession>
<feature type="domain" description="Porin" evidence="12">
    <location>
        <begin position="9"/>
        <end position="289"/>
    </location>
</feature>
<evidence type="ECO:0000256" key="7">
    <source>
        <dbReference type="ARBA" id="ARBA00023065"/>
    </source>
</evidence>
<evidence type="ECO:0000256" key="10">
    <source>
        <dbReference type="ARBA" id="ARBA00023237"/>
    </source>
</evidence>
<dbReference type="Gene3D" id="2.40.160.10">
    <property type="entry name" value="Porin"/>
    <property type="match status" value="1"/>
</dbReference>
<keyword evidence="3" id="KW-0813">Transport</keyword>
<dbReference type="GO" id="GO:0015288">
    <property type="term" value="F:porin activity"/>
    <property type="evidence" value="ECO:0007669"/>
    <property type="project" value="UniProtKB-KW"/>
</dbReference>
<feature type="signal peptide" evidence="11">
    <location>
        <begin position="1"/>
        <end position="23"/>
    </location>
</feature>
<keyword evidence="10" id="KW-0998">Cell outer membrane</keyword>
<dbReference type="InterPro" id="IPR002299">
    <property type="entry name" value="Porin_Neis"/>
</dbReference>
<feature type="chain" id="PRO_5009913674" evidence="11">
    <location>
        <begin position="24"/>
        <end position="304"/>
    </location>
</feature>
<gene>
    <name evidence="13" type="ORF">SAMN02745129_1931</name>
</gene>
<dbReference type="GO" id="GO:0009279">
    <property type="term" value="C:cell outer membrane"/>
    <property type="evidence" value="ECO:0007669"/>
    <property type="project" value="UniProtKB-SubCell"/>
</dbReference>
<dbReference type="SUPFAM" id="SSF56935">
    <property type="entry name" value="Porins"/>
    <property type="match status" value="1"/>
</dbReference>
<dbReference type="InterPro" id="IPR001702">
    <property type="entry name" value="Porin_Gram-ve"/>
</dbReference>
<sequence>MSIKRTVLAAAVAAATLPAAVSANDVDVYGRLNLTLQATDVAGESETKVASHSSRFGVKGSHEISAGLEAFYQAEWGLSVTGSDPFSNRNQFIGLRGDFGSTTIGRRDTALKLSQGKVDQFNDFDGDLGKVMGGEVRASQQVSYATPTIAGMFKGEVTYLTENGNGENGFSVAAMAGDANYKAQPFYAAIGYDSEVSDRDILRVTAGGKLAGVELGFMFSDEEVVSSGASGDAILVSAAYGLGNTKLKAQFVDGDVPGKANTSYSVGAEHKLSSAMRLNAYYTGLEFDGADDDSYFAVGVRYDF</sequence>
<dbReference type="CDD" id="cd00342">
    <property type="entry name" value="gram_neg_porins"/>
    <property type="match status" value="1"/>
</dbReference>
<dbReference type="STRING" id="299255.SAMN02745129_1931"/>
<protein>
    <submittedName>
        <fullName evidence="13">Outer membrane protein (Porin)</fullName>
    </submittedName>
</protein>
<evidence type="ECO:0000256" key="3">
    <source>
        <dbReference type="ARBA" id="ARBA00022448"/>
    </source>
</evidence>
<evidence type="ECO:0000256" key="11">
    <source>
        <dbReference type="SAM" id="SignalP"/>
    </source>
</evidence>
<dbReference type="AlphaFoldDB" id="A0A1M5SAK1"/>
<dbReference type="Pfam" id="PF13609">
    <property type="entry name" value="Porin_4"/>
    <property type="match status" value="1"/>
</dbReference>
<dbReference type="PANTHER" id="PTHR34501:SF9">
    <property type="entry name" value="MAJOR OUTER MEMBRANE PROTEIN P.IA"/>
    <property type="match status" value="1"/>
</dbReference>
<evidence type="ECO:0000256" key="6">
    <source>
        <dbReference type="ARBA" id="ARBA00022729"/>
    </source>
</evidence>
<dbReference type="PRINTS" id="PR00182">
    <property type="entry name" value="ECOLNEIPORIN"/>
</dbReference>
<dbReference type="PANTHER" id="PTHR34501">
    <property type="entry name" value="PROTEIN YDDL-RELATED"/>
    <property type="match status" value="1"/>
</dbReference>
<keyword evidence="9" id="KW-0472">Membrane</keyword>
<evidence type="ECO:0000256" key="8">
    <source>
        <dbReference type="ARBA" id="ARBA00023114"/>
    </source>
</evidence>
<keyword evidence="14" id="KW-1185">Reference proteome</keyword>
<keyword evidence="6 11" id="KW-0732">Signal</keyword>
<evidence type="ECO:0000256" key="2">
    <source>
        <dbReference type="ARBA" id="ARBA00011233"/>
    </source>
</evidence>
<reference evidence="13 14" key="1">
    <citation type="submission" date="2016-11" db="EMBL/GenBank/DDBJ databases">
        <authorList>
            <person name="Jaros S."/>
            <person name="Januszkiewicz K."/>
            <person name="Wedrychowicz H."/>
        </authorList>
    </citation>
    <scope>NUCLEOTIDE SEQUENCE [LARGE SCALE GENOMIC DNA]</scope>
    <source>
        <strain evidence="13 14">DSM 16917</strain>
    </source>
</reference>
<comment type="subunit">
    <text evidence="2">Homotrimer.</text>
</comment>
<keyword evidence="8" id="KW-0626">Porin</keyword>
<dbReference type="PRINTS" id="PR00184">
    <property type="entry name" value="NEISSPPORIN"/>
</dbReference>
<proteinExistence type="predicted"/>